<comment type="caution">
    <text evidence="1">The sequence shown here is derived from an EMBL/GenBank/DDBJ whole genome shotgun (WGS) entry which is preliminary data.</text>
</comment>
<proteinExistence type="predicted"/>
<accession>A0A0F9NAB1</accession>
<gene>
    <name evidence="1" type="ORF">LCGC14_1052480</name>
</gene>
<reference evidence="1" key="1">
    <citation type="journal article" date="2015" name="Nature">
        <title>Complex archaea that bridge the gap between prokaryotes and eukaryotes.</title>
        <authorList>
            <person name="Spang A."/>
            <person name="Saw J.H."/>
            <person name="Jorgensen S.L."/>
            <person name="Zaremba-Niedzwiedzka K."/>
            <person name="Martijn J."/>
            <person name="Lind A.E."/>
            <person name="van Eijk R."/>
            <person name="Schleper C."/>
            <person name="Guy L."/>
            <person name="Ettema T.J."/>
        </authorList>
    </citation>
    <scope>NUCLEOTIDE SEQUENCE</scope>
</reference>
<protein>
    <submittedName>
        <fullName evidence="1">Uncharacterized protein</fullName>
    </submittedName>
</protein>
<organism evidence="1">
    <name type="scientific">marine sediment metagenome</name>
    <dbReference type="NCBI Taxonomy" id="412755"/>
    <lineage>
        <taxon>unclassified sequences</taxon>
        <taxon>metagenomes</taxon>
        <taxon>ecological metagenomes</taxon>
    </lineage>
</organism>
<name>A0A0F9NAB1_9ZZZZ</name>
<dbReference type="EMBL" id="LAZR01004410">
    <property type="protein sequence ID" value="KKN08857.1"/>
    <property type="molecule type" value="Genomic_DNA"/>
</dbReference>
<sequence>MVVIVCQLIVAFNASNRLTDVWENTGEVMMIKRGKAPEMLDAELRLNVYPSNVASSEYSFNVYLGVDGKDSDILRAMKYGVGEDLYSQSFCNKDMTWEYYGREVNRGLDADFLRNVYYSAVRKVIPGQESYGDYSPIESLTFEYGRDTGTACSDNLLTRHTRDEGFLISRHPNGTLLIAQMQAQHSHSLIYKVVNYFRMKW</sequence>
<dbReference type="AlphaFoldDB" id="A0A0F9NAB1"/>
<evidence type="ECO:0000313" key="1">
    <source>
        <dbReference type="EMBL" id="KKN08857.1"/>
    </source>
</evidence>